<evidence type="ECO:0000259" key="2">
    <source>
        <dbReference type="Pfam" id="PF06972"/>
    </source>
</evidence>
<feature type="compositionally biased region" description="Polar residues" evidence="1">
    <location>
        <begin position="381"/>
        <end position="392"/>
    </location>
</feature>
<name>A0ABP0URG0_9BRYO</name>
<dbReference type="Proteomes" id="UP001497512">
    <property type="component" value="Chromosome 5"/>
</dbReference>
<reference evidence="3" key="1">
    <citation type="submission" date="2024-02" db="EMBL/GenBank/DDBJ databases">
        <authorList>
            <consortium name="ELIXIR-Norway"/>
            <consortium name="Elixir Norway"/>
        </authorList>
    </citation>
    <scope>NUCLEOTIDE SEQUENCE</scope>
</reference>
<feature type="compositionally biased region" description="Polar residues" evidence="1">
    <location>
        <begin position="412"/>
        <end position="440"/>
    </location>
</feature>
<dbReference type="PANTHER" id="PTHR46775:SF1">
    <property type="entry name" value="FLOCCULATION PROTEIN (DUF1296)"/>
    <property type="match status" value="1"/>
</dbReference>
<feature type="region of interest" description="Disordered" evidence="1">
    <location>
        <begin position="688"/>
        <end position="723"/>
    </location>
</feature>
<feature type="compositionally biased region" description="Polar residues" evidence="1">
    <location>
        <begin position="692"/>
        <end position="723"/>
    </location>
</feature>
<dbReference type="EMBL" id="OZ019897">
    <property type="protein sequence ID" value="CAK9226824.1"/>
    <property type="molecule type" value="Genomic_DNA"/>
</dbReference>
<feature type="region of interest" description="Disordered" evidence="1">
    <location>
        <begin position="367"/>
        <end position="392"/>
    </location>
</feature>
<feature type="compositionally biased region" description="Basic and acidic residues" evidence="1">
    <location>
        <begin position="98"/>
        <end position="112"/>
    </location>
</feature>
<feature type="region of interest" description="Disordered" evidence="1">
    <location>
        <begin position="93"/>
        <end position="129"/>
    </location>
</feature>
<dbReference type="InterPro" id="IPR044277">
    <property type="entry name" value="GIP1"/>
</dbReference>
<dbReference type="Pfam" id="PF06972">
    <property type="entry name" value="GIP1_N"/>
    <property type="match status" value="1"/>
</dbReference>
<feature type="region of interest" description="Disordered" evidence="1">
    <location>
        <begin position="407"/>
        <end position="440"/>
    </location>
</feature>
<sequence>MSTGRGRGGGGGGGGPGPAAAGGVGGGRVGRTGIASNSGVQIPASALKVVQSLKEIVRNTDDEIYSMLRICNMDLNETVQRLLNDDNFHEVKRKRDKKKESAAHKDAVEFKGRPGSRGDSTRPGWSGIGRGASPFYHQSHGGRGKPFAAREIGIHPSKRVPSSVPALANLGTQNLQSSVVPASLQAESSINDRTEGLPNGNSSYAQPPPVSQAAWDKGHTTMADILKSEATLPPLPVGVQSPTPTPNSGLALKTASDPAPGSASPPRPATGTTPVQQPVGYSVEMPLMTLAQSSGFYSSSTDSVIHPLLVPHTQGAQGGFKQGIGKVGAQQSIGDQPFNSRTMEVSPVSTSLSQASVAPTVVAQPAAASSSLDTDVEATATGPTSLSVSVPPQLTDDVPHDEGVTFKARSPVLQTGVSQEDSSLVPIGSQSNGRPLHPSQQLHFSTQKDVPAPSEAVLEIGEVTSKLYLFSMEENGPVVIPNHLKVPEAEYTHLSFGSFGPDFKVGSVTSYQSMETRQSVTVAESIPVDAPVEEPDKYSVVANMSSAESYGHQPQPAPLEKLITQNEVTSNSLPAPVSPVTQALELAKAQNMVQRGPQYPYVPTVSNYHGFGLMPQISGGQQYGYEPTDSQPDVPHLPSLMPYTDTVMSYYTPGFRPWTDGDNLYPPYITSNATSKFSGNLDLMSGVPSAFPPQQSGNSLISASGPSFAPTQPGSNSQITSSTPQQALPIHAYGAQPTQGQYGNFLSYQYMQPNYPYMQTPYQHNYAPSNSVYTQAPSGSKYPPAASPAYLAGGVTPVKYSWPQYKTSTASGNSPHSAATVGYQGYNSTPSGYTINPSMIGGTSTTYEDVGASQYKDNTVYIPGQQVEGSTVWIPTPPPQDMGLTVGIQTNSYYNLAGQGHHNPYSLPQLSAHTHMHPGTVYPTNFYHPSQLGPASSVHQVLQKPLAMGGAVSSAPQAGVYQQPEGLPQTRTNNY</sequence>
<feature type="domain" description="GBF-interacting protein 1 N-terminal" evidence="2">
    <location>
        <begin position="42"/>
        <end position="100"/>
    </location>
</feature>
<evidence type="ECO:0000256" key="1">
    <source>
        <dbReference type="SAM" id="MobiDB-lite"/>
    </source>
</evidence>
<dbReference type="SUPFAM" id="SSF46934">
    <property type="entry name" value="UBA-like"/>
    <property type="match status" value="1"/>
</dbReference>
<gene>
    <name evidence="3" type="ORF">CSSPTR1EN2_LOCUS18432</name>
</gene>
<dbReference type="InterPro" id="IPR009060">
    <property type="entry name" value="UBA-like_sf"/>
</dbReference>
<evidence type="ECO:0000313" key="4">
    <source>
        <dbReference type="Proteomes" id="UP001497512"/>
    </source>
</evidence>
<keyword evidence="4" id="KW-1185">Reference proteome</keyword>
<feature type="region of interest" description="Disordered" evidence="1">
    <location>
        <begin position="1"/>
        <end position="25"/>
    </location>
</feature>
<protein>
    <recommendedName>
        <fullName evidence="2">GBF-interacting protein 1 N-terminal domain-containing protein</fullName>
    </recommendedName>
</protein>
<dbReference type="InterPro" id="IPR009719">
    <property type="entry name" value="GIP1_N"/>
</dbReference>
<evidence type="ECO:0000313" key="3">
    <source>
        <dbReference type="EMBL" id="CAK9226824.1"/>
    </source>
</evidence>
<organism evidence="3 4">
    <name type="scientific">Sphagnum troendelagicum</name>
    <dbReference type="NCBI Taxonomy" id="128251"/>
    <lineage>
        <taxon>Eukaryota</taxon>
        <taxon>Viridiplantae</taxon>
        <taxon>Streptophyta</taxon>
        <taxon>Embryophyta</taxon>
        <taxon>Bryophyta</taxon>
        <taxon>Sphagnophytina</taxon>
        <taxon>Sphagnopsida</taxon>
        <taxon>Sphagnales</taxon>
        <taxon>Sphagnaceae</taxon>
        <taxon>Sphagnum</taxon>
    </lineage>
</organism>
<accession>A0ABP0URG0</accession>
<dbReference type="PANTHER" id="PTHR46775">
    <property type="entry name" value="FLOCCULATION PROTEIN (DUF1296)"/>
    <property type="match status" value="1"/>
</dbReference>
<feature type="region of interest" description="Disordered" evidence="1">
    <location>
        <begin position="233"/>
        <end position="277"/>
    </location>
</feature>
<proteinExistence type="predicted"/>